<comment type="caution">
    <text evidence="1">The sequence shown here is derived from an EMBL/GenBank/DDBJ whole genome shotgun (WGS) entry which is preliminary data.</text>
</comment>
<reference evidence="1 2" key="1">
    <citation type="journal article" date="2012" name="Genome Biol.">
        <title>Sequencing three crocodilian genomes to illuminate the evolution of archosaurs and amniotes.</title>
        <authorList>
            <person name="St John J.A."/>
            <person name="Braun E.L."/>
            <person name="Isberg S.R."/>
            <person name="Miles L.G."/>
            <person name="Chong A.Y."/>
            <person name="Gongora J."/>
            <person name="Dalzell P."/>
            <person name="Moran C."/>
            <person name="Bed'hom B."/>
            <person name="Abzhanov A."/>
            <person name="Burgess S.C."/>
            <person name="Cooksey A.M."/>
            <person name="Castoe T.A."/>
            <person name="Crawford N.G."/>
            <person name="Densmore L.D."/>
            <person name="Drew J.C."/>
            <person name="Edwards S.V."/>
            <person name="Faircloth B.C."/>
            <person name="Fujita M.K."/>
            <person name="Greenwold M.J."/>
            <person name="Hoffmann F.G."/>
            <person name="Howard J.M."/>
            <person name="Iguchi T."/>
            <person name="Janes D.E."/>
            <person name="Khan S.Y."/>
            <person name="Kohno S."/>
            <person name="de Koning A.J."/>
            <person name="Lance S.L."/>
            <person name="McCarthy F.M."/>
            <person name="McCormack J.E."/>
            <person name="Merchant M.E."/>
            <person name="Peterson D.G."/>
            <person name="Pollock D.D."/>
            <person name="Pourmand N."/>
            <person name="Raney B.J."/>
            <person name="Roessler K.A."/>
            <person name="Sanford J.R."/>
            <person name="Sawyer R.H."/>
            <person name="Schmidt C.J."/>
            <person name="Triplett E.W."/>
            <person name="Tuberville T.D."/>
            <person name="Venegas-Anaya M."/>
            <person name="Howard J.T."/>
            <person name="Jarvis E.D."/>
            <person name="Guillette L.J.Jr."/>
            <person name="Glenn T.C."/>
            <person name="Green R.E."/>
            <person name="Ray D.A."/>
        </authorList>
    </citation>
    <scope>NUCLEOTIDE SEQUENCE [LARGE SCALE GENOMIC DNA]</scope>
    <source>
        <strain evidence="1">KSC_2009_1</strain>
    </source>
</reference>
<gene>
    <name evidence="1" type="ORF">Y1Q_0017023</name>
</gene>
<accession>A0A151MLN0</accession>
<proteinExistence type="predicted"/>
<evidence type="ECO:0000313" key="2">
    <source>
        <dbReference type="Proteomes" id="UP000050525"/>
    </source>
</evidence>
<organism evidence="1 2">
    <name type="scientific">Alligator mississippiensis</name>
    <name type="common">American alligator</name>
    <dbReference type="NCBI Taxonomy" id="8496"/>
    <lineage>
        <taxon>Eukaryota</taxon>
        <taxon>Metazoa</taxon>
        <taxon>Chordata</taxon>
        <taxon>Craniata</taxon>
        <taxon>Vertebrata</taxon>
        <taxon>Euteleostomi</taxon>
        <taxon>Archelosauria</taxon>
        <taxon>Archosauria</taxon>
        <taxon>Crocodylia</taxon>
        <taxon>Alligatoridae</taxon>
        <taxon>Alligatorinae</taxon>
        <taxon>Alligator</taxon>
    </lineage>
</organism>
<dbReference type="Proteomes" id="UP000050525">
    <property type="component" value="Unassembled WGS sequence"/>
</dbReference>
<sequence length="94" mass="10644">MFCMSRDTFHHIVLMLAPKIVWQDTIMYLSIALDKKVATAIMKLATPNSLHYIGNQFSMAPCMAGVAVCEPFHRIKFLLGLGRFEQVFDLPQPS</sequence>
<evidence type="ECO:0000313" key="1">
    <source>
        <dbReference type="EMBL" id="KYO25436.1"/>
    </source>
</evidence>
<name>A0A151MLN0_ALLMI</name>
<keyword evidence="2" id="KW-1185">Reference proteome</keyword>
<protein>
    <submittedName>
        <fullName evidence="1">Uncharacterized protein</fullName>
    </submittedName>
</protein>
<dbReference type="AlphaFoldDB" id="A0A151MLN0"/>
<dbReference type="EMBL" id="AKHW03005795">
    <property type="protein sequence ID" value="KYO25436.1"/>
    <property type="molecule type" value="Genomic_DNA"/>
</dbReference>